<dbReference type="GO" id="GO:0016705">
    <property type="term" value="F:oxidoreductase activity, acting on paired donors, with incorporation or reduction of molecular oxygen"/>
    <property type="evidence" value="ECO:0007669"/>
    <property type="project" value="InterPro"/>
</dbReference>
<dbReference type="InterPro" id="IPR036396">
    <property type="entry name" value="Cyt_P450_sf"/>
</dbReference>
<dbReference type="GO" id="GO:0020037">
    <property type="term" value="F:heme binding"/>
    <property type="evidence" value="ECO:0007669"/>
    <property type="project" value="InterPro"/>
</dbReference>
<dbReference type="Pfam" id="PF00067">
    <property type="entry name" value="p450"/>
    <property type="match status" value="1"/>
</dbReference>
<dbReference type="GO" id="GO:0004497">
    <property type="term" value="F:monooxygenase activity"/>
    <property type="evidence" value="ECO:0007669"/>
    <property type="project" value="InterPro"/>
</dbReference>
<reference evidence="5" key="2">
    <citation type="journal article" date="2023" name="Plants (Basel)">
        <title>Annotation of the Turnera subulata (Passifloraceae) Draft Genome Reveals the S-Locus Evolved after the Divergence of Turneroideae from Passifloroideae in a Stepwise Manner.</title>
        <authorList>
            <person name="Henning P.M."/>
            <person name="Roalson E.H."/>
            <person name="Mir W."/>
            <person name="McCubbin A.G."/>
            <person name="Shore J.S."/>
        </authorList>
    </citation>
    <scope>NUCLEOTIDE SEQUENCE</scope>
    <source>
        <strain evidence="5">F60SS</strain>
    </source>
</reference>
<protein>
    <recommendedName>
        <fullName evidence="7">Cytochrome P450</fullName>
    </recommendedName>
</protein>
<feature type="transmembrane region" description="Helical" evidence="4">
    <location>
        <begin position="14"/>
        <end position="32"/>
    </location>
</feature>
<name>A0A9Q0F8B2_9ROSI</name>
<evidence type="ECO:0000256" key="4">
    <source>
        <dbReference type="SAM" id="Phobius"/>
    </source>
</evidence>
<keyword evidence="4" id="KW-0472">Membrane</keyword>
<keyword evidence="4" id="KW-0812">Transmembrane</keyword>
<sequence>MSVATLLATLSPQWLPILVVVCLVPILTMLLLRGKGDKGLKHPPSPPSLPVIGHLHLLGRLPHVSLFKLSKKYGPIMRVKMGSIPSIIISSAEYSKVVLKDLDLETCSRPPATVPGKMSYNFLDVAFAPYSEYWREMRKIIIFELLSMKKVQMLWYAREAQMDNLLHSLNHAYPNPINITKKIFEITDGFIGTVAFGKSYGKVSFKNELSEVVQGAMDMLGTFHFADYYPSLGKYIDMLTGDAARQDDIFNQIDGYLNQALAQHRDPKRPKPEHEDLVDILLGLMRDKKSTFTMTDNHIKAVLMVIN</sequence>
<evidence type="ECO:0000256" key="1">
    <source>
        <dbReference type="ARBA" id="ARBA00010617"/>
    </source>
</evidence>
<dbReference type="EMBL" id="JAKUCV010006776">
    <property type="protein sequence ID" value="KAJ4825954.1"/>
    <property type="molecule type" value="Genomic_DNA"/>
</dbReference>
<evidence type="ECO:0000256" key="3">
    <source>
        <dbReference type="ARBA" id="ARBA00023004"/>
    </source>
</evidence>
<dbReference type="AlphaFoldDB" id="A0A9Q0F8B2"/>
<accession>A0A9Q0F8B2</accession>
<evidence type="ECO:0008006" key="7">
    <source>
        <dbReference type="Google" id="ProtNLM"/>
    </source>
</evidence>
<reference evidence="5" key="1">
    <citation type="submission" date="2022-02" db="EMBL/GenBank/DDBJ databases">
        <authorList>
            <person name="Henning P.M."/>
            <person name="McCubbin A.G."/>
            <person name="Shore J.S."/>
        </authorList>
    </citation>
    <scope>NUCLEOTIDE SEQUENCE</scope>
    <source>
        <strain evidence="5">F60SS</strain>
        <tissue evidence="5">Leaves</tissue>
    </source>
</reference>
<evidence type="ECO:0000313" key="5">
    <source>
        <dbReference type="EMBL" id="KAJ4825954.1"/>
    </source>
</evidence>
<keyword evidence="3" id="KW-0408">Iron</keyword>
<dbReference type="PANTHER" id="PTHR47955:SF11">
    <property type="entry name" value="4-HYDROXYPHENYLACETALDEHYDE OXIME MONOOXYGENASE"/>
    <property type="match status" value="1"/>
</dbReference>
<dbReference type="SUPFAM" id="SSF48264">
    <property type="entry name" value="Cytochrome P450"/>
    <property type="match status" value="1"/>
</dbReference>
<proteinExistence type="inferred from homology"/>
<gene>
    <name evidence="5" type="ORF">Tsubulata_011188</name>
</gene>
<dbReference type="Proteomes" id="UP001141552">
    <property type="component" value="Unassembled WGS sequence"/>
</dbReference>
<keyword evidence="6" id="KW-1185">Reference proteome</keyword>
<dbReference type="PANTHER" id="PTHR47955">
    <property type="entry name" value="CYTOCHROME P450 FAMILY 71 PROTEIN"/>
    <property type="match status" value="1"/>
</dbReference>
<keyword evidence="4" id="KW-1133">Transmembrane helix</keyword>
<evidence type="ECO:0000313" key="6">
    <source>
        <dbReference type="Proteomes" id="UP001141552"/>
    </source>
</evidence>
<keyword evidence="2" id="KW-0479">Metal-binding</keyword>
<comment type="caution">
    <text evidence="5">The sequence shown here is derived from an EMBL/GenBank/DDBJ whole genome shotgun (WGS) entry which is preliminary data.</text>
</comment>
<organism evidence="5 6">
    <name type="scientific">Turnera subulata</name>
    <dbReference type="NCBI Taxonomy" id="218843"/>
    <lineage>
        <taxon>Eukaryota</taxon>
        <taxon>Viridiplantae</taxon>
        <taxon>Streptophyta</taxon>
        <taxon>Embryophyta</taxon>
        <taxon>Tracheophyta</taxon>
        <taxon>Spermatophyta</taxon>
        <taxon>Magnoliopsida</taxon>
        <taxon>eudicotyledons</taxon>
        <taxon>Gunneridae</taxon>
        <taxon>Pentapetalae</taxon>
        <taxon>rosids</taxon>
        <taxon>fabids</taxon>
        <taxon>Malpighiales</taxon>
        <taxon>Passifloraceae</taxon>
        <taxon>Turnera</taxon>
    </lineage>
</organism>
<evidence type="ECO:0000256" key="2">
    <source>
        <dbReference type="ARBA" id="ARBA00022723"/>
    </source>
</evidence>
<dbReference type="InterPro" id="IPR001128">
    <property type="entry name" value="Cyt_P450"/>
</dbReference>
<dbReference type="OrthoDB" id="2789670at2759"/>
<comment type="similarity">
    <text evidence="1">Belongs to the cytochrome P450 family.</text>
</comment>
<dbReference type="Gene3D" id="1.10.630.10">
    <property type="entry name" value="Cytochrome P450"/>
    <property type="match status" value="1"/>
</dbReference>
<dbReference type="GO" id="GO:0005506">
    <property type="term" value="F:iron ion binding"/>
    <property type="evidence" value="ECO:0007669"/>
    <property type="project" value="InterPro"/>
</dbReference>